<comment type="caution">
    <text evidence="2">The sequence shown here is derived from an EMBL/GenBank/DDBJ whole genome shotgun (WGS) entry which is preliminary data.</text>
</comment>
<evidence type="ECO:0000313" key="3">
    <source>
        <dbReference type="Proteomes" id="UP001341840"/>
    </source>
</evidence>
<organism evidence="2 3">
    <name type="scientific">Stylosanthes scabra</name>
    <dbReference type="NCBI Taxonomy" id="79078"/>
    <lineage>
        <taxon>Eukaryota</taxon>
        <taxon>Viridiplantae</taxon>
        <taxon>Streptophyta</taxon>
        <taxon>Embryophyta</taxon>
        <taxon>Tracheophyta</taxon>
        <taxon>Spermatophyta</taxon>
        <taxon>Magnoliopsida</taxon>
        <taxon>eudicotyledons</taxon>
        <taxon>Gunneridae</taxon>
        <taxon>Pentapetalae</taxon>
        <taxon>rosids</taxon>
        <taxon>fabids</taxon>
        <taxon>Fabales</taxon>
        <taxon>Fabaceae</taxon>
        <taxon>Papilionoideae</taxon>
        <taxon>50 kb inversion clade</taxon>
        <taxon>dalbergioids sensu lato</taxon>
        <taxon>Dalbergieae</taxon>
        <taxon>Pterocarpus clade</taxon>
        <taxon>Stylosanthes</taxon>
    </lineage>
</organism>
<reference evidence="2 3" key="1">
    <citation type="journal article" date="2023" name="Plants (Basel)">
        <title>Bridging the Gap: Combining Genomics and Transcriptomics Approaches to Understand Stylosanthes scabra, an Orphan Legume from the Brazilian Caatinga.</title>
        <authorList>
            <person name="Ferreira-Neto J.R.C."/>
            <person name="da Silva M.D."/>
            <person name="Binneck E."/>
            <person name="de Melo N.F."/>
            <person name="da Silva R.H."/>
            <person name="de Melo A.L.T.M."/>
            <person name="Pandolfi V."/>
            <person name="Bustamante F.O."/>
            <person name="Brasileiro-Vidal A.C."/>
            <person name="Benko-Iseppon A.M."/>
        </authorList>
    </citation>
    <scope>NUCLEOTIDE SEQUENCE [LARGE SCALE GENOMIC DNA]</scope>
    <source>
        <tissue evidence="2">Leaves</tissue>
    </source>
</reference>
<evidence type="ECO:0000256" key="1">
    <source>
        <dbReference type="SAM" id="MobiDB-lite"/>
    </source>
</evidence>
<accession>A0ABU6QJ88</accession>
<proteinExistence type="predicted"/>
<name>A0ABU6QJ88_9FABA</name>
<gene>
    <name evidence="2" type="ORF">PIB30_056260</name>
</gene>
<dbReference type="Proteomes" id="UP001341840">
    <property type="component" value="Unassembled WGS sequence"/>
</dbReference>
<feature type="region of interest" description="Disordered" evidence="1">
    <location>
        <begin position="27"/>
        <end position="124"/>
    </location>
</feature>
<sequence>MGCYIHKAGFESRHLLKRTSELTIRLTQENISNNNNNEHEIEEEKEEKHDFVEPEVDEAPTITGGASRGRNGKGLDAANDESDTPNPSSILYFSPLPLPILRTPSSKAPPHQCRPFPSEHHQRR</sequence>
<protein>
    <submittedName>
        <fullName evidence="2">Uncharacterized protein</fullName>
    </submittedName>
</protein>
<keyword evidence="3" id="KW-1185">Reference proteome</keyword>
<dbReference type="EMBL" id="JASCZI010000448">
    <property type="protein sequence ID" value="MED6111862.1"/>
    <property type="molecule type" value="Genomic_DNA"/>
</dbReference>
<evidence type="ECO:0000313" key="2">
    <source>
        <dbReference type="EMBL" id="MED6111862.1"/>
    </source>
</evidence>